<name>A0ABV9CS70_9ACTN</name>
<sequence>MDLRHSCSHRHQYLIDDRRNISPISSSIVAKGDLSVPSLADDLFFVMHDDVTGRPRVHPRLASLGLAGAVIGELMLAERVSFEVAPGHDRPYAITRDATGDPLTQKVLDHIVAEPHHPVSTWLVFFANTIYADVTARMIAAKLLNPPSRHLLKKQPATPADVNSAAWPLARLNLAVQRREPPAVRDRVLYGLFAATGGAQRTLWDHDPAFVAAMLAGLPLPLRRLIVQTEAVVGGAVISRR</sequence>
<dbReference type="Proteomes" id="UP001596004">
    <property type="component" value="Unassembled WGS sequence"/>
</dbReference>
<accession>A0ABV9CS70</accession>
<organism evidence="5 6">
    <name type="scientific">Sphaerisporangium dianthi</name>
    <dbReference type="NCBI Taxonomy" id="1436120"/>
    <lineage>
        <taxon>Bacteria</taxon>
        <taxon>Bacillati</taxon>
        <taxon>Actinomycetota</taxon>
        <taxon>Actinomycetes</taxon>
        <taxon>Streptosporangiales</taxon>
        <taxon>Streptosporangiaceae</taxon>
        <taxon>Sphaerisporangium</taxon>
    </lineage>
</organism>
<comment type="subcellular location">
    <subcellularLocation>
        <location evidence="1">Golgi apparatus membrane</location>
        <topology evidence="1">Peripheral membrane protein</topology>
        <orientation evidence="1">Cytoplasmic side</orientation>
    </subcellularLocation>
</comment>
<gene>
    <name evidence="5" type="ORF">ACFO60_31920</name>
</gene>
<evidence type="ECO:0000256" key="3">
    <source>
        <dbReference type="ARBA" id="ARBA00023121"/>
    </source>
</evidence>
<dbReference type="Gene3D" id="1.10.3630.10">
    <property type="entry name" value="yeast vps74-n-term truncation variant domain like"/>
    <property type="match status" value="1"/>
</dbReference>
<dbReference type="EMBL" id="JBHSFP010000031">
    <property type="protein sequence ID" value="MFC4535395.1"/>
    <property type="molecule type" value="Genomic_DNA"/>
</dbReference>
<comment type="caution">
    <text evidence="5">The sequence shown here is derived from an EMBL/GenBank/DDBJ whole genome shotgun (WGS) entry which is preliminary data.</text>
</comment>
<evidence type="ECO:0000256" key="1">
    <source>
        <dbReference type="ARBA" id="ARBA00004255"/>
    </source>
</evidence>
<dbReference type="InterPro" id="IPR038261">
    <property type="entry name" value="GPP34-like_sf"/>
</dbReference>
<dbReference type="InterPro" id="IPR008628">
    <property type="entry name" value="GPP34-like"/>
</dbReference>
<dbReference type="RefSeq" id="WP_380847872.1">
    <property type="nucleotide sequence ID" value="NZ_JBHSFP010000031.1"/>
</dbReference>
<keyword evidence="4" id="KW-0472">Membrane</keyword>
<keyword evidence="2" id="KW-0333">Golgi apparatus</keyword>
<evidence type="ECO:0000256" key="2">
    <source>
        <dbReference type="ARBA" id="ARBA00023034"/>
    </source>
</evidence>
<evidence type="ECO:0000256" key="4">
    <source>
        <dbReference type="ARBA" id="ARBA00023136"/>
    </source>
</evidence>
<dbReference type="Pfam" id="PF05719">
    <property type="entry name" value="GPP34"/>
    <property type="match status" value="1"/>
</dbReference>
<keyword evidence="6" id="KW-1185">Reference proteome</keyword>
<keyword evidence="3" id="KW-0446">Lipid-binding</keyword>
<evidence type="ECO:0000313" key="5">
    <source>
        <dbReference type="EMBL" id="MFC4535395.1"/>
    </source>
</evidence>
<protein>
    <submittedName>
        <fullName evidence="5">GPP34 family phosphoprotein</fullName>
    </submittedName>
</protein>
<evidence type="ECO:0000313" key="6">
    <source>
        <dbReference type="Proteomes" id="UP001596004"/>
    </source>
</evidence>
<proteinExistence type="predicted"/>
<reference evidence="6" key="1">
    <citation type="journal article" date="2019" name="Int. J. Syst. Evol. Microbiol.">
        <title>The Global Catalogue of Microorganisms (GCM) 10K type strain sequencing project: providing services to taxonomists for standard genome sequencing and annotation.</title>
        <authorList>
            <consortium name="The Broad Institute Genomics Platform"/>
            <consortium name="The Broad Institute Genome Sequencing Center for Infectious Disease"/>
            <person name="Wu L."/>
            <person name="Ma J."/>
        </authorList>
    </citation>
    <scope>NUCLEOTIDE SEQUENCE [LARGE SCALE GENOMIC DNA]</scope>
    <source>
        <strain evidence="6">CGMCC 4.7132</strain>
    </source>
</reference>